<dbReference type="AlphaFoldDB" id="A0A1D7Y2V4"/>
<sequence length="116" mass="12611">MPIVRPYVRSDGTPVRGHSRWAPGARREMTIFAVFGLAVFGIGHASTAKGTDSAPRRPSVTYPIHFDHHTGSFSRDAVPRPTVSYPIKFDAPGPRKSAPQPTVSYPIDLSTLGAER</sequence>
<name>A0A1D7Y2V4_9ACTN</name>
<gene>
    <name evidence="2" type="ORF">BFF78_01490</name>
</gene>
<feature type="region of interest" description="Disordered" evidence="1">
    <location>
        <begin position="84"/>
        <end position="116"/>
    </location>
</feature>
<dbReference type="Proteomes" id="UP000094960">
    <property type="component" value="Chromosome"/>
</dbReference>
<reference evidence="3" key="1">
    <citation type="submission" date="2016-09" db="EMBL/GenBank/DDBJ databases">
        <title>Streptomyces puniciscabiei strain:TW1S1 Genome sequencing and assembly.</title>
        <authorList>
            <person name="Kim M.-K."/>
            <person name="Kim S.B."/>
        </authorList>
    </citation>
    <scope>NUCLEOTIDE SEQUENCE [LARGE SCALE GENOMIC DNA]</scope>
    <source>
        <strain evidence="3">TW1S1</strain>
    </source>
</reference>
<accession>A0A1D7Y2V4</accession>
<keyword evidence="3" id="KW-1185">Reference proteome</keyword>
<protein>
    <submittedName>
        <fullName evidence="2">Uncharacterized protein</fullName>
    </submittedName>
</protein>
<proteinExistence type="predicted"/>
<dbReference type="KEGG" id="spun:BFF78_01490"/>
<evidence type="ECO:0000256" key="1">
    <source>
        <dbReference type="SAM" id="MobiDB-lite"/>
    </source>
</evidence>
<organism evidence="2 3">
    <name type="scientific">Streptomyces fodineus</name>
    <dbReference type="NCBI Taxonomy" id="1904616"/>
    <lineage>
        <taxon>Bacteria</taxon>
        <taxon>Bacillati</taxon>
        <taxon>Actinomycetota</taxon>
        <taxon>Actinomycetes</taxon>
        <taxon>Kitasatosporales</taxon>
        <taxon>Streptomycetaceae</taxon>
        <taxon>Streptomyces</taxon>
    </lineage>
</organism>
<evidence type="ECO:0000313" key="3">
    <source>
        <dbReference type="Proteomes" id="UP000094960"/>
    </source>
</evidence>
<dbReference type="EMBL" id="CP017248">
    <property type="protein sequence ID" value="AOR29927.1"/>
    <property type="molecule type" value="Genomic_DNA"/>
</dbReference>
<evidence type="ECO:0000313" key="2">
    <source>
        <dbReference type="EMBL" id="AOR29927.1"/>
    </source>
</evidence>